<dbReference type="CDD" id="cd03788">
    <property type="entry name" value="GT20_TPS"/>
    <property type="match status" value="1"/>
</dbReference>
<dbReference type="Gene3D" id="3.40.50.1000">
    <property type="entry name" value="HAD superfamily/HAD-like"/>
    <property type="match status" value="1"/>
</dbReference>
<comment type="similarity">
    <text evidence="1">In the C-terminal section; belongs to the trehalose phosphatase family.</text>
</comment>
<dbReference type="InterPro" id="IPR023214">
    <property type="entry name" value="HAD_sf"/>
</dbReference>
<dbReference type="EMBL" id="JAAVJF010000001">
    <property type="protein sequence ID" value="NYR14872.1"/>
    <property type="molecule type" value="Genomic_DNA"/>
</dbReference>
<dbReference type="NCBIfam" id="NF011071">
    <property type="entry name" value="PRK14501.1"/>
    <property type="match status" value="1"/>
</dbReference>
<name>A0A7L4P7W9_9CREN</name>
<dbReference type="RefSeq" id="WP_011900097.1">
    <property type="nucleotide sequence ID" value="NZ_JAAVJF010000001.1"/>
</dbReference>
<dbReference type="Pfam" id="PF00982">
    <property type="entry name" value="Glyco_transf_20"/>
    <property type="match status" value="1"/>
</dbReference>
<dbReference type="SUPFAM" id="SSF56784">
    <property type="entry name" value="HAD-like"/>
    <property type="match status" value="1"/>
</dbReference>
<dbReference type="InterPro" id="IPR003337">
    <property type="entry name" value="Trehalose_PPase"/>
</dbReference>
<dbReference type="SUPFAM" id="SSF53756">
    <property type="entry name" value="UDP-Glycosyltransferase/glycogen phosphorylase"/>
    <property type="match status" value="1"/>
</dbReference>
<dbReference type="Pfam" id="PF02358">
    <property type="entry name" value="Trehalose_PPase"/>
    <property type="match status" value="1"/>
</dbReference>
<dbReference type="InterPro" id="IPR006379">
    <property type="entry name" value="HAD-SF_hydro_IIB"/>
</dbReference>
<evidence type="ECO:0000256" key="3">
    <source>
        <dbReference type="ARBA" id="ARBA00022679"/>
    </source>
</evidence>
<dbReference type="EC" id="2.4.1.15" evidence="5"/>
<gene>
    <name evidence="6" type="ORF">HC235_02630</name>
</gene>
<comment type="catalytic activity">
    <reaction evidence="4">
        <text>D-glucose 6-phosphate + UDP-alpha-D-glucose = alpha,alpha-trehalose 6-phosphate + UDP + H(+)</text>
        <dbReference type="Rhea" id="RHEA:18889"/>
        <dbReference type="ChEBI" id="CHEBI:15378"/>
        <dbReference type="ChEBI" id="CHEBI:58223"/>
        <dbReference type="ChEBI" id="CHEBI:58429"/>
        <dbReference type="ChEBI" id="CHEBI:58885"/>
        <dbReference type="ChEBI" id="CHEBI:61548"/>
        <dbReference type="EC" id="2.4.1.15"/>
    </reaction>
</comment>
<dbReference type="PANTHER" id="PTHR10788:SF106">
    <property type="entry name" value="BCDNA.GH08860"/>
    <property type="match status" value="1"/>
</dbReference>
<accession>A0A7L4P7W9</accession>
<dbReference type="InterPro" id="IPR012766">
    <property type="entry name" value="Trehalose_OtsA"/>
</dbReference>
<evidence type="ECO:0000256" key="1">
    <source>
        <dbReference type="ARBA" id="ARBA00006330"/>
    </source>
</evidence>
<protein>
    <recommendedName>
        <fullName evidence="5">Alpha,alpha-trehalose-phosphate synthase</fullName>
        <ecNumber evidence="5">2.4.1.15</ecNumber>
    </recommendedName>
</protein>
<evidence type="ECO:0000313" key="7">
    <source>
        <dbReference type="Proteomes" id="UP000554766"/>
    </source>
</evidence>
<dbReference type="PANTHER" id="PTHR10788">
    <property type="entry name" value="TREHALOSE-6-PHOSPHATE SYNTHASE"/>
    <property type="match status" value="1"/>
</dbReference>
<dbReference type="GO" id="GO:0004805">
    <property type="term" value="F:trehalose-phosphatase activity"/>
    <property type="evidence" value="ECO:0007669"/>
    <property type="project" value="TreeGrafter"/>
</dbReference>
<evidence type="ECO:0000313" key="6">
    <source>
        <dbReference type="EMBL" id="NYR14872.1"/>
    </source>
</evidence>
<dbReference type="NCBIfam" id="TIGR02400">
    <property type="entry name" value="trehalose_OtsA"/>
    <property type="match status" value="1"/>
</dbReference>
<evidence type="ECO:0000256" key="2">
    <source>
        <dbReference type="ARBA" id="ARBA00022676"/>
    </source>
</evidence>
<keyword evidence="3" id="KW-0808">Transferase</keyword>
<evidence type="ECO:0000256" key="5">
    <source>
        <dbReference type="NCBIfam" id="TIGR02400"/>
    </source>
</evidence>
<dbReference type="NCBIfam" id="TIGR00685">
    <property type="entry name" value="T6PP"/>
    <property type="match status" value="1"/>
</dbReference>
<dbReference type="AlphaFoldDB" id="A0A7L4P7W9"/>
<dbReference type="GeneID" id="5056308"/>
<dbReference type="Gene3D" id="3.40.50.2000">
    <property type="entry name" value="Glycogen Phosphorylase B"/>
    <property type="match status" value="2"/>
</dbReference>
<dbReference type="CDD" id="cd01627">
    <property type="entry name" value="HAD_TPP"/>
    <property type="match status" value="1"/>
</dbReference>
<dbReference type="InterPro" id="IPR001830">
    <property type="entry name" value="Glyco_trans_20"/>
</dbReference>
<dbReference type="InterPro" id="IPR036412">
    <property type="entry name" value="HAD-like_sf"/>
</dbReference>
<dbReference type="Gene3D" id="3.30.70.1020">
    <property type="entry name" value="Trehalose-6-phosphate phosphatase related protein, domain 2"/>
    <property type="match status" value="1"/>
</dbReference>
<keyword evidence="7" id="KW-1185">Reference proteome</keyword>
<reference evidence="6 7" key="1">
    <citation type="journal article" date="2020" name="Nat. Commun.">
        <title>The structures of two archaeal type IV pili illuminate evolutionary relationships.</title>
        <authorList>
            <person name="Wang F."/>
            <person name="Baquero D.P."/>
            <person name="Su Z."/>
            <person name="Beltran L.C."/>
            <person name="Prangishvili D."/>
            <person name="Krupovic M."/>
            <person name="Egelman E.H."/>
        </authorList>
    </citation>
    <scope>NUCLEOTIDE SEQUENCE [LARGE SCALE GENOMIC DNA]</scope>
    <source>
        <strain evidence="6 7">2GA</strain>
    </source>
</reference>
<organism evidence="6 7">
    <name type="scientific">Pyrobaculum arsenaticum</name>
    <dbReference type="NCBI Taxonomy" id="121277"/>
    <lineage>
        <taxon>Archaea</taxon>
        <taxon>Thermoproteota</taxon>
        <taxon>Thermoprotei</taxon>
        <taxon>Thermoproteales</taxon>
        <taxon>Thermoproteaceae</taxon>
        <taxon>Pyrobaculum</taxon>
    </lineage>
</organism>
<dbReference type="Proteomes" id="UP000554766">
    <property type="component" value="Unassembled WGS sequence"/>
</dbReference>
<dbReference type="GO" id="GO:0003825">
    <property type="term" value="F:alpha,alpha-trehalose-phosphate synthase (UDP-forming) activity"/>
    <property type="evidence" value="ECO:0007669"/>
    <property type="project" value="UniProtKB-UniRule"/>
</dbReference>
<dbReference type="OMA" id="NRTIWPL"/>
<evidence type="ECO:0000256" key="4">
    <source>
        <dbReference type="ARBA" id="ARBA00048039"/>
    </source>
</evidence>
<keyword evidence="2" id="KW-0328">Glycosyltransferase</keyword>
<dbReference type="NCBIfam" id="TIGR01484">
    <property type="entry name" value="HAD-SF-IIB"/>
    <property type="match status" value="1"/>
</dbReference>
<sequence length="735" mass="82273">MAKLVIVSNRLPVTVSVRGGSVEIREAVGGLATAIKSFLAATESGKTLGFDEVVWVGWSGLKAEHETEEVKAKLREMGLLTVPLTGEELQLFYEGFCNSTLWPLFHSFTVYTVFEAKFWESYLQVNHKYAEAVSAVARPGDFVWVHDYHLMLVPGMLREQAPELAVGFFLHIPFPPAEVYQLMPPPWRTALLDGLLGADLVGFHIHEYVNNFLRSVSKFLGYRTEAGMVYAGRRKIRVGAFPISIDFDFFHNSSEVPEVERQIEELRQRLRGLKIVFSIDRLDYTKGVINRIHAWERFLKERPEWRGRATFILVVVPSRTGVPQYEAMKREIEREVGRINGELGEVDWVPIVYISRFIPTPTLLALYNIADVALITPLKDGMNLVAKEYVASRRDCRGVLILSETAGAAHELVQALVVNPNDESGIVNAIERALGMDPEEQCRRIKSMQERIRQHNVVKWGVDFIHALALAYNDNLMSAATPARILDGEAAEEIASAFRNSRKRLLILDYDGTLVPHYPYAYQAVPDAELKQMLRDLANIPNTGVAVISGRPRDFLEAWLGDLNIYLVAEHGAFIKEPGGGWTQLFPFDLSWKPAVRKLMEDFTALTPGTYVEEKEVSIAWHYRNAEAEVGEAAANRLVEALSGLLAGTPANILRGVKVVEVRAAGVSKGAAAKLLYEKLAPDFVLIAGDDYTDEEMFKSVPAAFSVKVGRGETAAKFMAPSYRKVRELLRRLIS</sequence>
<proteinExistence type="inferred from homology"/>
<comment type="caution">
    <text evidence="6">The sequence shown here is derived from an EMBL/GenBank/DDBJ whole genome shotgun (WGS) entry which is preliminary data.</text>
</comment>
<dbReference type="GO" id="GO:0005829">
    <property type="term" value="C:cytosol"/>
    <property type="evidence" value="ECO:0007669"/>
    <property type="project" value="TreeGrafter"/>
</dbReference>
<dbReference type="GO" id="GO:0005992">
    <property type="term" value="P:trehalose biosynthetic process"/>
    <property type="evidence" value="ECO:0007669"/>
    <property type="project" value="UniProtKB-UniRule"/>
</dbReference>